<dbReference type="EMBL" id="JBHSKN010000007">
    <property type="protein sequence ID" value="MFC5239736.1"/>
    <property type="molecule type" value="Genomic_DNA"/>
</dbReference>
<dbReference type="RefSeq" id="WP_344566795.1">
    <property type="nucleotide sequence ID" value="NZ_BAAATG010000050.1"/>
</dbReference>
<dbReference type="Proteomes" id="UP001596035">
    <property type="component" value="Unassembled WGS sequence"/>
</dbReference>
<feature type="compositionally biased region" description="Basic residues" evidence="1">
    <location>
        <begin position="1"/>
        <end position="14"/>
    </location>
</feature>
<proteinExistence type="predicted"/>
<sequence>MASRVRRWSAHRRPRTDQTHRGTPLGRATDHRDGLHAVAVGIAADRSLATGLPMTVDELGLEQLG</sequence>
<keyword evidence="3" id="KW-1185">Reference proteome</keyword>
<comment type="caution">
    <text evidence="2">The sequence shown here is derived from an EMBL/GenBank/DDBJ whole genome shotgun (WGS) entry which is preliminary data.</text>
</comment>
<name>A0ABW0DMQ1_9ACTN</name>
<protein>
    <submittedName>
        <fullName evidence="2">Uncharacterized protein</fullName>
    </submittedName>
</protein>
<accession>A0ABW0DMQ1</accession>
<evidence type="ECO:0000256" key="1">
    <source>
        <dbReference type="SAM" id="MobiDB-lite"/>
    </source>
</evidence>
<evidence type="ECO:0000313" key="2">
    <source>
        <dbReference type="EMBL" id="MFC5239736.1"/>
    </source>
</evidence>
<evidence type="ECO:0000313" key="3">
    <source>
        <dbReference type="Proteomes" id="UP001596035"/>
    </source>
</evidence>
<reference evidence="3" key="1">
    <citation type="journal article" date="2019" name="Int. J. Syst. Evol. Microbiol.">
        <title>The Global Catalogue of Microorganisms (GCM) 10K type strain sequencing project: providing services to taxonomists for standard genome sequencing and annotation.</title>
        <authorList>
            <consortium name="The Broad Institute Genomics Platform"/>
            <consortium name="The Broad Institute Genome Sequencing Center for Infectious Disease"/>
            <person name="Wu L."/>
            <person name="Ma J."/>
        </authorList>
    </citation>
    <scope>NUCLEOTIDE SEQUENCE [LARGE SCALE GENOMIC DNA]</scope>
    <source>
        <strain evidence="3">CGMCC 4.7131</strain>
    </source>
</reference>
<gene>
    <name evidence="2" type="ORF">ACFPWV_07490</name>
</gene>
<feature type="region of interest" description="Disordered" evidence="1">
    <location>
        <begin position="1"/>
        <end position="32"/>
    </location>
</feature>
<organism evidence="2 3">
    <name type="scientific">Streptomyces atrovirens</name>
    <dbReference type="NCBI Taxonomy" id="285556"/>
    <lineage>
        <taxon>Bacteria</taxon>
        <taxon>Bacillati</taxon>
        <taxon>Actinomycetota</taxon>
        <taxon>Actinomycetes</taxon>
        <taxon>Kitasatosporales</taxon>
        <taxon>Streptomycetaceae</taxon>
        <taxon>Streptomyces</taxon>
    </lineage>
</organism>